<evidence type="ECO:0000313" key="6">
    <source>
        <dbReference type="Proteomes" id="UP001501842"/>
    </source>
</evidence>
<dbReference type="SUPFAM" id="SSF54909">
    <property type="entry name" value="Dimeric alpha+beta barrel"/>
    <property type="match status" value="1"/>
</dbReference>
<dbReference type="Pfam" id="PF01037">
    <property type="entry name" value="AsnC_trans_reg"/>
    <property type="match status" value="1"/>
</dbReference>
<gene>
    <name evidence="5" type="ORF">GCM10010439_68920</name>
</gene>
<keyword evidence="1" id="KW-0805">Transcription regulation</keyword>
<accession>A0ABP6H873</accession>
<dbReference type="Gene3D" id="3.30.70.920">
    <property type="match status" value="1"/>
</dbReference>
<dbReference type="PANTHER" id="PTHR30154:SF34">
    <property type="entry name" value="TRANSCRIPTIONAL REGULATOR AZLB"/>
    <property type="match status" value="1"/>
</dbReference>
<dbReference type="InterPro" id="IPR019888">
    <property type="entry name" value="Tscrpt_reg_AsnC-like"/>
</dbReference>
<dbReference type="SMART" id="SM00344">
    <property type="entry name" value="HTH_ASNC"/>
    <property type="match status" value="2"/>
</dbReference>
<evidence type="ECO:0000256" key="2">
    <source>
        <dbReference type="ARBA" id="ARBA00023125"/>
    </source>
</evidence>
<keyword evidence="6" id="KW-1185">Reference proteome</keyword>
<protein>
    <submittedName>
        <fullName evidence="5">Lrp/AsnC family transcriptional regulator</fullName>
    </submittedName>
</protein>
<dbReference type="Gene3D" id="1.10.10.10">
    <property type="entry name" value="Winged helix-like DNA-binding domain superfamily/Winged helix DNA-binding domain"/>
    <property type="match status" value="2"/>
</dbReference>
<dbReference type="InterPro" id="IPR000485">
    <property type="entry name" value="AsnC-type_HTH_dom"/>
</dbReference>
<evidence type="ECO:0000256" key="3">
    <source>
        <dbReference type="ARBA" id="ARBA00023163"/>
    </source>
</evidence>
<dbReference type="InterPro" id="IPR036388">
    <property type="entry name" value="WH-like_DNA-bd_sf"/>
</dbReference>
<dbReference type="EMBL" id="BAAATZ010000035">
    <property type="protein sequence ID" value="GAA2737714.1"/>
    <property type="molecule type" value="Genomic_DNA"/>
</dbReference>
<dbReference type="PROSITE" id="PS50956">
    <property type="entry name" value="HTH_ASNC_2"/>
    <property type="match status" value="1"/>
</dbReference>
<dbReference type="PRINTS" id="PR00033">
    <property type="entry name" value="HTHASNC"/>
</dbReference>
<organism evidence="5 6">
    <name type="scientific">Actinocorallia aurantiaca</name>
    <dbReference type="NCBI Taxonomy" id="46204"/>
    <lineage>
        <taxon>Bacteria</taxon>
        <taxon>Bacillati</taxon>
        <taxon>Actinomycetota</taxon>
        <taxon>Actinomycetes</taxon>
        <taxon>Streptosporangiales</taxon>
        <taxon>Thermomonosporaceae</taxon>
        <taxon>Actinocorallia</taxon>
    </lineage>
</organism>
<sequence>MVSQRLDPLDLKLLQALELDGRASFSRIAQVLGVSDQTVARRFRRLRATVRLRVTGVADDSRLDRDSWIVRLGCPPNVAGQLAASLARRPDTKFIDLVSGGTEVRCGMRPRSRQERDELLLERLHRIPRITSVSAHCILHSFCGGPLGWLHKTHALDPHEEAALRPPAIVPATEPITLDAVDEAMLAALRIDGRATLTELQTATGQSETVVRRRLDRLRTTGVLYLAVEYDRESMGDEVGAMCWLTVAPHALDEIGRAVADHREVRFAAATTGRSNLVLSVLCRSTSDLYAYLTEKIGTLTGIQTVETTLTLRRVKVFTYELR</sequence>
<dbReference type="Pfam" id="PF13404">
    <property type="entry name" value="HTH_AsnC-type"/>
    <property type="match status" value="2"/>
</dbReference>
<dbReference type="RefSeq" id="WP_344457320.1">
    <property type="nucleotide sequence ID" value="NZ_BAAATZ010000035.1"/>
</dbReference>
<evidence type="ECO:0000256" key="1">
    <source>
        <dbReference type="ARBA" id="ARBA00023015"/>
    </source>
</evidence>
<comment type="caution">
    <text evidence="5">The sequence shown here is derived from an EMBL/GenBank/DDBJ whole genome shotgun (WGS) entry which is preliminary data.</text>
</comment>
<dbReference type="SUPFAM" id="SSF46785">
    <property type="entry name" value="Winged helix' DNA-binding domain"/>
    <property type="match status" value="2"/>
</dbReference>
<dbReference type="InterPro" id="IPR036390">
    <property type="entry name" value="WH_DNA-bd_sf"/>
</dbReference>
<evidence type="ECO:0000259" key="4">
    <source>
        <dbReference type="PROSITE" id="PS50956"/>
    </source>
</evidence>
<reference evidence="6" key="1">
    <citation type="journal article" date="2019" name="Int. J. Syst. Evol. Microbiol.">
        <title>The Global Catalogue of Microorganisms (GCM) 10K type strain sequencing project: providing services to taxonomists for standard genome sequencing and annotation.</title>
        <authorList>
            <consortium name="The Broad Institute Genomics Platform"/>
            <consortium name="The Broad Institute Genome Sequencing Center for Infectious Disease"/>
            <person name="Wu L."/>
            <person name="Ma J."/>
        </authorList>
    </citation>
    <scope>NUCLEOTIDE SEQUENCE [LARGE SCALE GENOMIC DNA]</scope>
    <source>
        <strain evidence="6">JCM 8201</strain>
    </source>
</reference>
<dbReference type="InterPro" id="IPR011008">
    <property type="entry name" value="Dimeric_a/b-barrel"/>
</dbReference>
<dbReference type="Proteomes" id="UP001501842">
    <property type="component" value="Unassembled WGS sequence"/>
</dbReference>
<keyword evidence="2" id="KW-0238">DNA-binding</keyword>
<feature type="domain" description="HTH asnC-type" evidence="4">
    <location>
        <begin position="6"/>
        <end position="66"/>
    </location>
</feature>
<name>A0ABP6H873_9ACTN</name>
<evidence type="ECO:0000313" key="5">
    <source>
        <dbReference type="EMBL" id="GAA2737714.1"/>
    </source>
</evidence>
<dbReference type="InterPro" id="IPR019887">
    <property type="entry name" value="Tscrpt_reg_AsnC/Lrp_C"/>
</dbReference>
<keyword evidence="3" id="KW-0804">Transcription</keyword>
<dbReference type="PANTHER" id="PTHR30154">
    <property type="entry name" value="LEUCINE-RESPONSIVE REGULATORY PROTEIN"/>
    <property type="match status" value="1"/>
</dbReference>
<proteinExistence type="predicted"/>